<gene>
    <name evidence="1" type="ORF">ABH903_000710</name>
</gene>
<evidence type="ECO:0000313" key="1">
    <source>
        <dbReference type="EMBL" id="MEY9257700.1"/>
    </source>
</evidence>
<keyword evidence="2" id="KW-1185">Reference proteome</keyword>
<accession>A0ABV4EGW2</accession>
<reference evidence="1 2" key="1">
    <citation type="submission" date="2024-07" db="EMBL/GenBank/DDBJ databases">
        <title>Mealworm larvae gut microbial communities from Newark, Delaware, USA.</title>
        <authorList>
            <person name="Blenner M."/>
        </authorList>
    </citation>
    <scope>NUCLEOTIDE SEQUENCE [LARGE SCALE GENOMIC DNA]</scope>
    <source>
        <strain evidence="1 2">UD i117</strain>
    </source>
</reference>
<protein>
    <submittedName>
        <fullName evidence="1">Uncharacterized protein</fullName>
    </submittedName>
</protein>
<name>A0ABV4EGW2_BREEP</name>
<organism evidence="1 2">
    <name type="scientific">Brevibacterium epidermidis</name>
    <dbReference type="NCBI Taxonomy" id="1698"/>
    <lineage>
        <taxon>Bacteria</taxon>
        <taxon>Bacillati</taxon>
        <taxon>Actinomycetota</taxon>
        <taxon>Actinomycetes</taxon>
        <taxon>Micrococcales</taxon>
        <taxon>Brevibacteriaceae</taxon>
        <taxon>Brevibacterium</taxon>
    </lineage>
</organism>
<evidence type="ECO:0000313" key="2">
    <source>
        <dbReference type="Proteomes" id="UP001565435"/>
    </source>
</evidence>
<dbReference type="Proteomes" id="UP001565435">
    <property type="component" value="Unassembled WGS sequence"/>
</dbReference>
<dbReference type="RefSeq" id="WP_370035073.1">
    <property type="nucleotide sequence ID" value="NZ_JBGBYS010000003.1"/>
</dbReference>
<sequence length="288" mass="30360">MSLFVGSETEAWADAFRVLVFAAAGAFSVLSGKAPVDDDSVFVFGVLAVAAEDDVEALPPWAFAALDLLVEVLAVDVLVVDVFAVVVLEVDGVDLVVLEAVDRDPAGLDAADLAVEVVPVADVELVDFVSAAFDAVAFDVAAFGWVALEEPALDVPDRAVVDFEEAVFEEAVFEAAALVSVAFSVAVAEDVVVPAAFGFRRRDDCMEAAGSLRAVRDVFASPSRLPSSVFPPEKKTSTGRSLELASGINAPRPRPRPLFLRSTTTYSSIRNFFGGFPIGQGTAGMWVI</sequence>
<comment type="caution">
    <text evidence="1">The sequence shown here is derived from an EMBL/GenBank/DDBJ whole genome shotgun (WGS) entry which is preliminary data.</text>
</comment>
<proteinExistence type="predicted"/>
<dbReference type="EMBL" id="JBGBYS010000003">
    <property type="protein sequence ID" value="MEY9257700.1"/>
    <property type="molecule type" value="Genomic_DNA"/>
</dbReference>